<dbReference type="PROSITE" id="PS50850">
    <property type="entry name" value="MFS"/>
    <property type="match status" value="1"/>
</dbReference>
<evidence type="ECO:0000313" key="9">
    <source>
        <dbReference type="Proteomes" id="UP000231586"/>
    </source>
</evidence>
<name>A0A2M8WUZ6_9MICO</name>
<dbReference type="Pfam" id="PF07690">
    <property type="entry name" value="MFS_1"/>
    <property type="match status" value="1"/>
</dbReference>
<dbReference type="InterPro" id="IPR036259">
    <property type="entry name" value="MFS_trans_sf"/>
</dbReference>
<feature type="transmembrane region" description="Helical" evidence="6">
    <location>
        <begin position="343"/>
        <end position="365"/>
    </location>
</feature>
<evidence type="ECO:0000256" key="4">
    <source>
        <dbReference type="ARBA" id="ARBA00022989"/>
    </source>
</evidence>
<evidence type="ECO:0000256" key="6">
    <source>
        <dbReference type="SAM" id="Phobius"/>
    </source>
</evidence>
<feature type="transmembrane region" description="Helical" evidence="6">
    <location>
        <begin position="307"/>
        <end position="331"/>
    </location>
</feature>
<comment type="subcellular location">
    <subcellularLocation>
        <location evidence="1">Cell membrane</location>
        <topology evidence="1">Multi-pass membrane protein</topology>
    </subcellularLocation>
</comment>
<feature type="transmembrane region" description="Helical" evidence="6">
    <location>
        <begin position="252"/>
        <end position="270"/>
    </location>
</feature>
<keyword evidence="9" id="KW-1185">Reference proteome</keyword>
<organism evidence="8 9">
    <name type="scientific">Luteimicrobium subarcticum</name>
    <dbReference type="NCBI Taxonomy" id="620910"/>
    <lineage>
        <taxon>Bacteria</taxon>
        <taxon>Bacillati</taxon>
        <taxon>Actinomycetota</taxon>
        <taxon>Actinomycetes</taxon>
        <taxon>Micrococcales</taxon>
        <taxon>Luteimicrobium</taxon>
    </lineage>
</organism>
<dbReference type="Gene3D" id="1.20.1250.20">
    <property type="entry name" value="MFS general substrate transporter like domains"/>
    <property type="match status" value="1"/>
</dbReference>
<comment type="caution">
    <text evidence="8">The sequence shown here is derived from an EMBL/GenBank/DDBJ whole genome shotgun (WGS) entry which is preliminary data.</text>
</comment>
<dbReference type="GO" id="GO:0022857">
    <property type="term" value="F:transmembrane transporter activity"/>
    <property type="evidence" value="ECO:0007669"/>
    <property type="project" value="InterPro"/>
</dbReference>
<feature type="transmembrane region" description="Helical" evidence="6">
    <location>
        <begin position="121"/>
        <end position="139"/>
    </location>
</feature>
<dbReference type="SUPFAM" id="SSF103473">
    <property type="entry name" value="MFS general substrate transporter"/>
    <property type="match status" value="1"/>
</dbReference>
<keyword evidence="3 6" id="KW-0812">Transmembrane</keyword>
<evidence type="ECO:0000256" key="3">
    <source>
        <dbReference type="ARBA" id="ARBA00022692"/>
    </source>
</evidence>
<feature type="transmembrane region" description="Helical" evidence="6">
    <location>
        <begin position="20"/>
        <end position="44"/>
    </location>
</feature>
<evidence type="ECO:0000313" key="8">
    <source>
        <dbReference type="EMBL" id="PJI94696.1"/>
    </source>
</evidence>
<dbReference type="GO" id="GO:0005886">
    <property type="term" value="C:plasma membrane"/>
    <property type="evidence" value="ECO:0007669"/>
    <property type="project" value="UniProtKB-SubCell"/>
</dbReference>
<keyword evidence="4 6" id="KW-1133">Transmembrane helix</keyword>
<keyword evidence="5 6" id="KW-0472">Membrane</keyword>
<evidence type="ECO:0000256" key="1">
    <source>
        <dbReference type="ARBA" id="ARBA00004651"/>
    </source>
</evidence>
<feature type="transmembrane region" description="Helical" evidence="6">
    <location>
        <begin position="88"/>
        <end position="115"/>
    </location>
</feature>
<keyword evidence="2" id="KW-1003">Cell membrane</keyword>
<feature type="domain" description="Major facilitator superfamily (MFS) profile" evidence="7">
    <location>
        <begin position="22"/>
        <end position="394"/>
    </location>
</feature>
<dbReference type="PANTHER" id="PTHR43124:SF3">
    <property type="entry name" value="CHLORAMPHENICOL EFFLUX PUMP RV0191"/>
    <property type="match status" value="1"/>
</dbReference>
<sequence>MGGVIDQPAEPDDRTVRDAWLGLVALAIATLVAITTEMAPIGLLPDISDSLGLDESTTGLLVTVYAGVVAVLAVPLTLGTRRLPRRPLLLGTLLAYAVSNVAVCFAPTFAVLAAARAVGGVSHALFFSLSIAYTARLVGPLHVGRAMTVVTLGGTGGFMIGVPLVTSLGNAAGWRWSFAVLAVACVLTAALVLATLPPVGPAPAPRGDDVLRTRRTRLGVVVGTNALTFLGHYTLYTYIAVVLLGAGLSSGAVGPVLFVLSGMGLIGLWLAGPRLDRSPRTATLAVLGSVAVGMVVVGLGYPTLGVVLAGAAVWCGAFGGPVPTVFQTAAIRAHGATADVAGALVNTTSNAGIAGGAALGSWVLGAHGEGALPWVGVVIVAGAVASVVASRSAFPARA</sequence>
<gene>
    <name evidence="8" type="ORF">CLV34_0542</name>
</gene>
<feature type="transmembrane region" description="Helical" evidence="6">
    <location>
        <begin position="218"/>
        <end position="246"/>
    </location>
</feature>
<feature type="transmembrane region" description="Helical" evidence="6">
    <location>
        <begin position="282"/>
        <end position="301"/>
    </location>
</feature>
<evidence type="ECO:0000256" key="5">
    <source>
        <dbReference type="ARBA" id="ARBA00023136"/>
    </source>
</evidence>
<accession>A0A2M8WUZ6</accession>
<dbReference type="Proteomes" id="UP000231586">
    <property type="component" value="Unassembled WGS sequence"/>
</dbReference>
<dbReference type="InterPro" id="IPR020846">
    <property type="entry name" value="MFS_dom"/>
</dbReference>
<dbReference type="CDD" id="cd17324">
    <property type="entry name" value="MFS_NepI_like"/>
    <property type="match status" value="1"/>
</dbReference>
<feature type="transmembrane region" description="Helical" evidence="6">
    <location>
        <begin position="371"/>
        <end position="389"/>
    </location>
</feature>
<reference evidence="8 9" key="1">
    <citation type="submission" date="2017-11" db="EMBL/GenBank/DDBJ databases">
        <title>Genomic Encyclopedia of Archaeal and Bacterial Type Strains, Phase II (KMG-II): From Individual Species to Whole Genera.</title>
        <authorList>
            <person name="Goeker M."/>
        </authorList>
    </citation>
    <scope>NUCLEOTIDE SEQUENCE [LARGE SCALE GENOMIC DNA]</scope>
    <source>
        <strain evidence="8 9">DSM 22413</strain>
    </source>
</reference>
<feature type="transmembrane region" description="Helical" evidence="6">
    <location>
        <begin position="56"/>
        <end position="76"/>
    </location>
</feature>
<dbReference type="InterPro" id="IPR011701">
    <property type="entry name" value="MFS"/>
</dbReference>
<dbReference type="EMBL" id="PGTZ01000006">
    <property type="protein sequence ID" value="PJI94696.1"/>
    <property type="molecule type" value="Genomic_DNA"/>
</dbReference>
<proteinExistence type="predicted"/>
<feature type="transmembrane region" description="Helical" evidence="6">
    <location>
        <begin position="146"/>
        <end position="164"/>
    </location>
</feature>
<dbReference type="PANTHER" id="PTHR43124">
    <property type="entry name" value="PURINE EFFLUX PUMP PBUE"/>
    <property type="match status" value="1"/>
</dbReference>
<evidence type="ECO:0000259" key="7">
    <source>
        <dbReference type="PROSITE" id="PS50850"/>
    </source>
</evidence>
<dbReference type="InterPro" id="IPR050189">
    <property type="entry name" value="MFS_Efflux_Transporters"/>
</dbReference>
<feature type="transmembrane region" description="Helical" evidence="6">
    <location>
        <begin position="176"/>
        <end position="197"/>
    </location>
</feature>
<protein>
    <submittedName>
        <fullName evidence="8">Putative MFS family arabinose efflux permease</fullName>
    </submittedName>
</protein>
<dbReference type="AlphaFoldDB" id="A0A2M8WUZ6"/>
<evidence type="ECO:0000256" key="2">
    <source>
        <dbReference type="ARBA" id="ARBA00022475"/>
    </source>
</evidence>